<evidence type="ECO:0000313" key="4">
    <source>
        <dbReference type="Proteomes" id="UP000001940"/>
    </source>
</evidence>
<reference evidence="2" key="3">
    <citation type="submission" date="2024-10" db="EMBL/GenBank/DDBJ databases">
        <authorList>
            <consortium name="WormBase Consortium"/>
            <person name="WormBase"/>
        </authorList>
    </citation>
    <scope>NUCLEOTIDE SEQUENCE</scope>
    <source>
        <strain evidence="2">Bristol N2</strain>
    </source>
</reference>
<keyword evidence="4" id="KW-1185">Reference proteome</keyword>
<keyword evidence="1" id="KW-0812">Transmembrane</keyword>
<evidence type="ECO:0000313" key="3">
    <source>
        <dbReference type="EMBL" id="CAB54318.2"/>
    </source>
</evidence>
<dbReference type="RefSeq" id="NP_497976.2">
    <property type="nucleotide sequence ID" value="NM_065575.2"/>
</dbReference>
<keyword evidence="1" id="KW-0472">Membrane</keyword>
<dbReference type="SMR" id="G5ED48"/>
<evidence type="ECO:0000256" key="1">
    <source>
        <dbReference type="SAM" id="Phobius"/>
    </source>
</evidence>
<dbReference type="Proteomes" id="UP000001940">
    <property type="component" value="Chromosome III"/>
</dbReference>
<evidence type="ECO:0000313" key="6">
    <source>
        <dbReference type="WormBase" id="VB0393L.2"/>
    </source>
</evidence>
<dbReference type="RefSeq" id="NP_001379247.1">
    <property type="nucleotide sequence ID" value="NM_001393325.1"/>
</dbReference>
<dbReference type="GeneID" id="181959"/>
<dbReference type="GeneID" id="189064"/>
<dbReference type="EMBL" id="BX284603">
    <property type="protein sequence ID" value="CAB54188.2"/>
    <property type="molecule type" value="Genomic_DNA"/>
</dbReference>
<dbReference type="PIR" id="T18743">
    <property type="entry name" value="T18743"/>
</dbReference>
<proteinExistence type="predicted"/>
<dbReference type="WormBase" id="VB0393L.2">
    <property type="protein sequence ID" value="CE32101"/>
    <property type="gene ID" value="WBGene00012146"/>
</dbReference>
<dbReference type="EMBL" id="BX284603">
    <property type="protein sequence ID" value="CAB54318.2"/>
    <property type="molecule type" value="Genomic_DNA"/>
</dbReference>
<name>G5ED48_CAEEL</name>
<keyword evidence="1" id="KW-1133">Transmembrane helix</keyword>
<gene>
    <name evidence="5" type="ORF">B0393.8</name>
    <name evidence="2" type="ORF">CELE_B0393.8</name>
    <name evidence="3" type="ORF">CELE_VB0393L.2</name>
    <name evidence="3 6" type="ORF">VB0393L.2</name>
</gene>
<dbReference type="CTD" id="189064"/>
<reference evidence="2" key="2">
    <citation type="submission" date="2003-03" db="EMBL/GenBank/DDBJ databases">
        <authorList>
            <person name="Sulson J.E."/>
            <person name="Waterston R."/>
        </authorList>
    </citation>
    <scope>NUCLEOTIDE SEQUENCE</scope>
    <source>
        <strain evidence="2">Bristol N2</strain>
    </source>
</reference>
<dbReference type="AGR" id="WB:WBGene00012146"/>
<dbReference type="AlphaFoldDB" id="G5ED48"/>
<protein>
    <submittedName>
        <fullName evidence="2">Uncharacterized protein</fullName>
    </submittedName>
</protein>
<dbReference type="WormBase" id="B0393.8">
    <property type="protein sequence ID" value="CE32101"/>
    <property type="gene ID" value="WBGene00007173"/>
</dbReference>
<dbReference type="Bgee" id="WBGene00007173">
    <property type="expression patterns" value="Expressed in adult organism and 3 other cell types or tissues"/>
</dbReference>
<dbReference type="KEGG" id="cel:CELE_VB0393L.2"/>
<dbReference type="PaxDb" id="6239-B0393.8"/>
<dbReference type="CTD" id="181959"/>
<reference evidence="2 4" key="1">
    <citation type="journal article" date="1998" name="Science">
        <title>Genome sequence of the nematode C. elegans: a platform for investigating biology.</title>
        <authorList>
            <consortium name="The C. elegans sequencing consortium"/>
            <person name="Sulson J.E."/>
            <person name="Waterston R."/>
        </authorList>
    </citation>
    <scope>NUCLEOTIDE SEQUENCE [LARGE SCALE GENOMIC DNA]</scope>
    <source>
        <strain evidence="2 4">Bristol N2</strain>
    </source>
</reference>
<feature type="transmembrane region" description="Helical" evidence="1">
    <location>
        <begin position="89"/>
        <end position="106"/>
    </location>
</feature>
<dbReference type="PIR" id="T26001">
    <property type="entry name" value="T26001"/>
</dbReference>
<dbReference type="KEGG" id="cel:CELE_B0393.8"/>
<evidence type="ECO:0000313" key="2">
    <source>
        <dbReference type="EMBL" id="CAB54188.2"/>
    </source>
</evidence>
<dbReference type="AGR" id="WB:WBGene00007173"/>
<accession>G5ED48</accession>
<organism evidence="2 4">
    <name type="scientific">Caenorhabditis elegans</name>
    <dbReference type="NCBI Taxonomy" id="6239"/>
    <lineage>
        <taxon>Eukaryota</taxon>
        <taxon>Metazoa</taxon>
        <taxon>Ecdysozoa</taxon>
        <taxon>Nematoda</taxon>
        <taxon>Chromadorea</taxon>
        <taxon>Rhabditida</taxon>
        <taxon>Rhabditina</taxon>
        <taxon>Rhabditomorpha</taxon>
        <taxon>Rhabditoidea</taxon>
        <taxon>Rhabditidae</taxon>
        <taxon>Peloderinae</taxon>
        <taxon>Caenorhabditis</taxon>
    </lineage>
</organism>
<dbReference type="HOGENOM" id="CLU_1908561_0_0_1"/>
<evidence type="ECO:0000313" key="5">
    <source>
        <dbReference type="WormBase" id="B0393.8"/>
    </source>
</evidence>
<sequence>MYKIVNNDQNKILVIAKSNAQSLRKTFLHSCLPKMSLSQPWSHSFEICQEHNTQKRISYSRLHRSIGRLRVFLTDDNSILKSTNKFIKMYILVFSTVIMAQSYSWAKKYNSRFGLFIESQYFQNVLAPQAAEI</sequence>